<dbReference type="GO" id="GO:0003677">
    <property type="term" value="F:DNA binding"/>
    <property type="evidence" value="ECO:0007669"/>
    <property type="project" value="UniProtKB-KW"/>
</dbReference>
<keyword evidence="1 3" id="KW-0238">DNA-binding</keyword>
<gene>
    <name evidence="3" type="ORF">SAMN02745133_00093</name>
</gene>
<evidence type="ECO:0000313" key="4">
    <source>
        <dbReference type="Proteomes" id="UP000184148"/>
    </source>
</evidence>
<evidence type="ECO:0000256" key="1">
    <source>
        <dbReference type="ARBA" id="ARBA00023125"/>
    </source>
</evidence>
<name>A0A1M4SEN6_9FIRM</name>
<evidence type="ECO:0000313" key="3">
    <source>
        <dbReference type="EMBL" id="SHE30651.1"/>
    </source>
</evidence>
<dbReference type="PROSITE" id="PS50937">
    <property type="entry name" value="HTH_MERR_2"/>
    <property type="match status" value="1"/>
</dbReference>
<organism evidence="3 4">
    <name type="scientific">Desulforamulus putei DSM 12395</name>
    <dbReference type="NCBI Taxonomy" id="1121429"/>
    <lineage>
        <taxon>Bacteria</taxon>
        <taxon>Bacillati</taxon>
        <taxon>Bacillota</taxon>
        <taxon>Clostridia</taxon>
        <taxon>Eubacteriales</taxon>
        <taxon>Peptococcaceae</taxon>
        <taxon>Desulforamulus</taxon>
    </lineage>
</organism>
<sequence>MAGVSRRTIDYYTNLGLLKPLRSESHYRYYTEESLWRLKLIEGMKKQRYTLEEIKQRLDLLESGNQPKETKHQGTLDINFLKEQFKMLEGQLAQLQPLVNSTDVNQAALITKQVVMQSMAVIQSLILYINEAVPFI</sequence>
<dbReference type="GO" id="GO:0003700">
    <property type="term" value="F:DNA-binding transcription factor activity"/>
    <property type="evidence" value="ECO:0007669"/>
    <property type="project" value="InterPro"/>
</dbReference>
<dbReference type="SMART" id="SM00422">
    <property type="entry name" value="HTH_MERR"/>
    <property type="match status" value="1"/>
</dbReference>
<dbReference type="InterPro" id="IPR000551">
    <property type="entry name" value="MerR-type_HTH_dom"/>
</dbReference>
<dbReference type="AlphaFoldDB" id="A0A1M4SEN6"/>
<dbReference type="InterPro" id="IPR047057">
    <property type="entry name" value="MerR_fam"/>
</dbReference>
<evidence type="ECO:0000259" key="2">
    <source>
        <dbReference type="PROSITE" id="PS50937"/>
    </source>
</evidence>
<dbReference type="Proteomes" id="UP000184148">
    <property type="component" value="Unassembled WGS sequence"/>
</dbReference>
<dbReference type="RefSeq" id="WP_274377209.1">
    <property type="nucleotide sequence ID" value="NZ_FQUY01000001.1"/>
</dbReference>
<proteinExistence type="predicted"/>
<dbReference type="Pfam" id="PF13411">
    <property type="entry name" value="MerR_1"/>
    <property type="match status" value="1"/>
</dbReference>
<dbReference type="PANTHER" id="PTHR30204:SF95">
    <property type="entry name" value="HTH-TYPE TRANSCRIPTIONAL REGULATOR CUER"/>
    <property type="match status" value="1"/>
</dbReference>
<dbReference type="Gene3D" id="1.10.1660.10">
    <property type="match status" value="1"/>
</dbReference>
<dbReference type="STRING" id="1121429.SAMN02745133_00093"/>
<reference evidence="4" key="1">
    <citation type="submission" date="2016-11" db="EMBL/GenBank/DDBJ databases">
        <authorList>
            <person name="Varghese N."/>
            <person name="Submissions S."/>
        </authorList>
    </citation>
    <scope>NUCLEOTIDE SEQUENCE [LARGE SCALE GENOMIC DNA]</scope>
    <source>
        <strain evidence="4">DSM 12395</strain>
    </source>
</reference>
<keyword evidence="4" id="KW-1185">Reference proteome</keyword>
<protein>
    <submittedName>
        <fullName evidence="3">DNA-binding transcriptional regulator, MerR family</fullName>
    </submittedName>
</protein>
<dbReference type="InterPro" id="IPR009061">
    <property type="entry name" value="DNA-bd_dom_put_sf"/>
</dbReference>
<dbReference type="PANTHER" id="PTHR30204">
    <property type="entry name" value="REDOX-CYCLING DRUG-SENSING TRANSCRIPTIONAL ACTIVATOR SOXR"/>
    <property type="match status" value="1"/>
</dbReference>
<accession>A0A1M4SEN6</accession>
<dbReference type="SUPFAM" id="SSF46955">
    <property type="entry name" value="Putative DNA-binding domain"/>
    <property type="match status" value="1"/>
</dbReference>
<feature type="domain" description="HTH merR-type" evidence="2">
    <location>
        <begin position="1"/>
        <end position="60"/>
    </location>
</feature>
<dbReference type="EMBL" id="FQUY01000001">
    <property type="protein sequence ID" value="SHE30651.1"/>
    <property type="molecule type" value="Genomic_DNA"/>
</dbReference>